<dbReference type="AlphaFoldDB" id="M1B686"/>
<dbReference type="Proteomes" id="UP000011115">
    <property type="component" value="Unassembled WGS sequence"/>
</dbReference>
<reference evidence="2" key="1">
    <citation type="journal article" date="2011" name="Nature">
        <title>Genome sequence and analysis of the tuber crop potato.</title>
        <authorList>
            <consortium name="The Potato Genome Sequencing Consortium"/>
        </authorList>
    </citation>
    <scope>NUCLEOTIDE SEQUENCE [LARGE SCALE GENOMIC DNA]</scope>
    <source>
        <strain evidence="2">cv. DM1-3 516 R44</strain>
    </source>
</reference>
<keyword evidence="2" id="KW-1185">Reference proteome</keyword>
<protein>
    <submittedName>
        <fullName evidence="1">Uncharacterized protein</fullName>
    </submittedName>
</protein>
<dbReference type="InParanoid" id="M1B686"/>
<evidence type="ECO:0000313" key="2">
    <source>
        <dbReference type="Proteomes" id="UP000011115"/>
    </source>
</evidence>
<proteinExistence type="predicted"/>
<sequence length="52" mass="6001">MPNNCTMNKYLTYDNVVKLHFEGEQKKTFDAQHIVKNQLSLSGLSKEEKNGE</sequence>
<dbReference type="Gramene" id="PGSC0003DMT400038030">
    <property type="protein sequence ID" value="PGSC0003DMT400038030"/>
    <property type="gene ID" value="PGSC0003DMG400014666"/>
</dbReference>
<dbReference type="PaxDb" id="4113-PGSC0003DMT400038030"/>
<reference evidence="1" key="2">
    <citation type="submission" date="2015-06" db="UniProtKB">
        <authorList>
            <consortium name="EnsemblPlants"/>
        </authorList>
    </citation>
    <scope>IDENTIFICATION</scope>
    <source>
        <strain evidence="1">DM1-3 516 R44</strain>
    </source>
</reference>
<dbReference type="HOGENOM" id="CLU_3091055_0_0_1"/>
<dbReference type="EnsemblPlants" id="PGSC0003DMT400038030">
    <property type="protein sequence ID" value="PGSC0003DMT400038030"/>
    <property type="gene ID" value="PGSC0003DMG400014666"/>
</dbReference>
<organism evidence="1 2">
    <name type="scientific">Solanum tuberosum</name>
    <name type="common">Potato</name>
    <dbReference type="NCBI Taxonomy" id="4113"/>
    <lineage>
        <taxon>Eukaryota</taxon>
        <taxon>Viridiplantae</taxon>
        <taxon>Streptophyta</taxon>
        <taxon>Embryophyta</taxon>
        <taxon>Tracheophyta</taxon>
        <taxon>Spermatophyta</taxon>
        <taxon>Magnoliopsida</taxon>
        <taxon>eudicotyledons</taxon>
        <taxon>Gunneridae</taxon>
        <taxon>Pentapetalae</taxon>
        <taxon>asterids</taxon>
        <taxon>lamiids</taxon>
        <taxon>Solanales</taxon>
        <taxon>Solanaceae</taxon>
        <taxon>Solanoideae</taxon>
        <taxon>Solaneae</taxon>
        <taxon>Solanum</taxon>
    </lineage>
</organism>
<name>M1B686_SOLTU</name>
<evidence type="ECO:0000313" key="1">
    <source>
        <dbReference type="EnsemblPlants" id="PGSC0003DMT400038030"/>
    </source>
</evidence>
<accession>M1B686</accession>